<sequence>MLSRCTRGGPGPLTLAYRLGLTHNRSFSSTTANSSHSSSQHDTPRNTRQLRHRPPPTRYTAPSVQSQAEKTPSDRRRRPSKHRAATQTPRTPPSDIKPKSSGQDSVQQPSPQTSVVPESSTAEVTDEHQVIILPPPLDDPFTQTLLAKFRQCLEKSVDSDLDSVFQRAIAAFERLRACSALSLLNLEDYERISSLITSCFSKINTRDMRWFVANQSLVFGLTREMALHAAAHDHWRGLYTLLAALLAAGMPQDVPKAYVRCMEMMAVVQGRNPDDWHNPDRQRRIASRMESPALAPLAMVNITAHTALDTFDGTAIFSMLVGDLSRNQMLVKHYGDLTRGLPEDVKDRIQINVDKLYFSVRVYHGAALAAHLRSLPNHELHLIPELYNEMLKASIGPDRFLLPIDLENRNKKASIDVPVIQPVVWRAFMRGFEQLGRGDLIEAMIDTHLPERGVEPSARLLAWGMLFLARIYSFQRNSPVVRARAKTKILEWWDRFDSIKVPEGEADLVRALQLQSLAKLGNSNVVFAAYKSAKHGELSWSIGTFTMSSMIIHLIDRSRFDIALDVLKCGLDPTNLAFETPEKHNFSDFVLHLGSIRMPAVAKQPFMDKFFALLPDTYTLSPAAWARALAISVEAGDPIDTRWSLLENHLPRPGEEHHKYAWQEALLEILHRDHMGDLALCHFDIILRILERLSCLSELDLPKTRKQRIWGLAIFRAASSTQLSAAERGMMLDSIYELYGPLRSEDKVAWLVFRSIEGSLSVPNGEGLGQAKLRWAQLRALGHYTPHKHWLAMLKALLKDERLRQAAVDLVKDAWDSREISPKREFWNVARARGLIEEAGLVVKWTTWSQSQTSQGDIQEEALVEPEQEAEQDDEMPLLLDETPAEEYDELDVGEQGEEEEEKEADFSDLREVNPVSAVEDDGESMDAVDANLTETSLSP</sequence>
<proteinExistence type="predicted"/>
<evidence type="ECO:0000313" key="2">
    <source>
        <dbReference type="EMBL" id="ORY28132.1"/>
    </source>
</evidence>
<dbReference type="OrthoDB" id="185373at2759"/>
<protein>
    <submittedName>
        <fullName evidence="2">Uncharacterized protein</fullName>
    </submittedName>
</protein>
<feature type="compositionally biased region" description="Polar residues" evidence="1">
    <location>
        <begin position="100"/>
        <end position="123"/>
    </location>
</feature>
<feature type="compositionally biased region" description="Basic residues" evidence="1">
    <location>
        <begin position="75"/>
        <end position="84"/>
    </location>
</feature>
<feature type="compositionally biased region" description="Polar residues" evidence="1">
    <location>
        <begin position="60"/>
        <end position="70"/>
    </location>
</feature>
<dbReference type="EMBL" id="MCFC01000033">
    <property type="protein sequence ID" value="ORY28132.1"/>
    <property type="molecule type" value="Genomic_DNA"/>
</dbReference>
<gene>
    <name evidence="2" type="ORF">BCR39DRAFT_535572</name>
</gene>
<dbReference type="InParanoid" id="A0A1Y2AZY9"/>
<feature type="compositionally biased region" description="Acidic residues" evidence="1">
    <location>
        <begin position="858"/>
        <end position="876"/>
    </location>
</feature>
<dbReference type="AlphaFoldDB" id="A0A1Y2AZY9"/>
<name>A0A1Y2AZY9_9TREE</name>
<feature type="region of interest" description="Disordered" evidence="1">
    <location>
        <begin position="26"/>
        <end position="123"/>
    </location>
</feature>
<reference evidence="2 3" key="1">
    <citation type="submission" date="2016-07" db="EMBL/GenBank/DDBJ databases">
        <title>Pervasive Adenine N6-methylation of Active Genes in Fungi.</title>
        <authorList>
            <consortium name="DOE Joint Genome Institute"/>
            <person name="Mondo S.J."/>
            <person name="Dannebaum R.O."/>
            <person name="Kuo R.C."/>
            <person name="Labutti K."/>
            <person name="Haridas S."/>
            <person name="Kuo A."/>
            <person name="Salamov A."/>
            <person name="Ahrendt S.R."/>
            <person name="Lipzen A."/>
            <person name="Sullivan W."/>
            <person name="Andreopoulos W.B."/>
            <person name="Clum A."/>
            <person name="Lindquist E."/>
            <person name="Daum C."/>
            <person name="Ramamoorthy G.K."/>
            <person name="Gryganskyi A."/>
            <person name="Culley D."/>
            <person name="Magnuson J.K."/>
            <person name="James T.Y."/>
            <person name="O'Malley M.A."/>
            <person name="Stajich J.E."/>
            <person name="Spatafora J.W."/>
            <person name="Visel A."/>
            <person name="Grigoriev I.V."/>
        </authorList>
    </citation>
    <scope>NUCLEOTIDE SEQUENCE [LARGE SCALE GENOMIC DNA]</scope>
    <source>
        <strain evidence="2 3">68-887.2</strain>
    </source>
</reference>
<feature type="region of interest" description="Disordered" evidence="1">
    <location>
        <begin position="853"/>
        <end position="940"/>
    </location>
</feature>
<keyword evidence="3" id="KW-1185">Reference proteome</keyword>
<evidence type="ECO:0000256" key="1">
    <source>
        <dbReference type="SAM" id="MobiDB-lite"/>
    </source>
</evidence>
<dbReference type="STRING" id="71784.A0A1Y2AZY9"/>
<organism evidence="2 3">
    <name type="scientific">Naematelia encephala</name>
    <dbReference type="NCBI Taxonomy" id="71784"/>
    <lineage>
        <taxon>Eukaryota</taxon>
        <taxon>Fungi</taxon>
        <taxon>Dikarya</taxon>
        <taxon>Basidiomycota</taxon>
        <taxon>Agaricomycotina</taxon>
        <taxon>Tremellomycetes</taxon>
        <taxon>Tremellales</taxon>
        <taxon>Naemateliaceae</taxon>
        <taxon>Naematelia</taxon>
    </lineage>
</organism>
<comment type="caution">
    <text evidence="2">The sequence shown here is derived from an EMBL/GenBank/DDBJ whole genome shotgun (WGS) entry which is preliminary data.</text>
</comment>
<accession>A0A1Y2AZY9</accession>
<evidence type="ECO:0000313" key="3">
    <source>
        <dbReference type="Proteomes" id="UP000193986"/>
    </source>
</evidence>
<feature type="compositionally biased region" description="Acidic residues" evidence="1">
    <location>
        <begin position="883"/>
        <end position="904"/>
    </location>
</feature>
<feature type="compositionally biased region" description="Low complexity" evidence="1">
    <location>
        <begin position="26"/>
        <end position="38"/>
    </location>
</feature>
<dbReference type="Proteomes" id="UP000193986">
    <property type="component" value="Unassembled WGS sequence"/>
</dbReference>